<dbReference type="HAMAP" id="MF_03007">
    <property type="entry name" value="eIF3h"/>
    <property type="match status" value="1"/>
</dbReference>
<dbReference type="AlphaFoldDB" id="A0A8H7Q4P7"/>
<comment type="subunit">
    <text evidence="4">Component of the eukaryotic translation initiation factor 3 (eIF-3) complex.</text>
</comment>
<keyword evidence="7" id="KW-1185">Reference proteome</keyword>
<keyword evidence="3 4" id="KW-0648">Protein biosynthesis</keyword>
<organism evidence="6 7">
    <name type="scientific">Umbelopsis vinacea</name>
    <dbReference type="NCBI Taxonomy" id="44442"/>
    <lineage>
        <taxon>Eukaryota</taxon>
        <taxon>Fungi</taxon>
        <taxon>Fungi incertae sedis</taxon>
        <taxon>Mucoromycota</taxon>
        <taxon>Mucoromycotina</taxon>
        <taxon>Umbelopsidomycetes</taxon>
        <taxon>Umbelopsidales</taxon>
        <taxon>Umbelopsidaceae</taxon>
        <taxon>Umbelopsis</taxon>
    </lineage>
</organism>
<evidence type="ECO:0000256" key="1">
    <source>
        <dbReference type="ARBA" id="ARBA00022490"/>
    </source>
</evidence>
<dbReference type="InterPro" id="IPR037518">
    <property type="entry name" value="MPN"/>
</dbReference>
<keyword evidence="2 4" id="KW-0396">Initiation factor</keyword>
<accession>A0A8H7Q4P7</accession>
<evidence type="ECO:0000313" key="6">
    <source>
        <dbReference type="EMBL" id="KAG2185470.1"/>
    </source>
</evidence>
<reference evidence="6" key="1">
    <citation type="submission" date="2020-12" db="EMBL/GenBank/DDBJ databases">
        <title>Metabolic potential, ecology and presence of endohyphal bacteria is reflected in genomic diversity of Mucoromycotina.</title>
        <authorList>
            <person name="Muszewska A."/>
            <person name="Okrasinska A."/>
            <person name="Steczkiewicz K."/>
            <person name="Drgas O."/>
            <person name="Orlowska M."/>
            <person name="Perlinska-Lenart U."/>
            <person name="Aleksandrzak-Piekarczyk T."/>
            <person name="Szatraj K."/>
            <person name="Zielenkiewicz U."/>
            <person name="Pilsyk S."/>
            <person name="Malc E."/>
            <person name="Mieczkowski P."/>
            <person name="Kruszewska J.S."/>
            <person name="Biernat P."/>
            <person name="Pawlowska J."/>
        </authorList>
    </citation>
    <scope>NUCLEOTIDE SEQUENCE</scope>
    <source>
        <strain evidence="6">WA0000051536</strain>
    </source>
</reference>
<dbReference type="OrthoDB" id="10265695at2759"/>
<dbReference type="GO" id="GO:0033290">
    <property type="term" value="C:eukaryotic 48S preinitiation complex"/>
    <property type="evidence" value="ECO:0007669"/>
    <property type="project" value="UniProtKB-UniRule"/>
</dbReference>
<dbReference type="Pfam" id="PF01398">
    <property type="entry name" value="JAB"/>
    <property type="match status" value="1"/>
</dbReference>
<comment type="caution">
    <text evidence="6">The sequence shown here is derived from an EMBL/GenBank/DDBJ whole genome shotgun (WGS) entry which is preliminary data.</text>
</comment>
<evidence type="ECO:0000256" key="4">
    <source>
        <dbReference type="HAMAP-Rule" id="MF_03007"/>
    </source>
</evidence>
<evidence type="ECO:0000313" key="7">
    <source>
        <dbReference type="Proteomes" id="UP000612746"/>
    </source>
</evidence>
<dbReference type="EMBL" id="JAEPRA010000005">
    <property type="protein sequence ID" value="KAG2185470.1"/>
    <property type="molecule type" value="Genomic_DNA"/>
</dbReference>
<dbReference type="InterPro" id="IPR050242">
    <property type="entry name" value="JAMM_MPN+_peptidase_M67A"/>
</dbReference>
<dbReference type="Pfam" id="PF19445">
    <property type="entry name" value="eIF3h_C"/>
    <property type="match status" value="2"/>
</dbReference>
<feature type="domain" description="MPN" evidence="5">
    <location>
        <begin position="14"/>
        <end position="145"/>
    </location>
</feature>
<comment type="subcellular location">
    <subcellularLocation>
        <location evidence="4">Cytoplasm</location>
    </subcellularLocation>
</comment>
<dbReference type="GO" id="GO:0003743">
    <property type="term" value="F:translation initiation factor activity"/>
    <property type="evidence" value="ECO:0007669"/>
    <property type="project" value="UniProtKB-UniRule"/>
</dbReference>
<dbReference type="Proteomes" id="UP000612746">
    <property type="component" value="Unassembled WGS sequence"/>
</dbReference>
<evidence type="ECO:0000259" key="5">
    <source>
        <dbReference type="PROSITE" id="PS50249"/>
    </source>
</evidence>
<evidence type="ECO:0000256" key="2">
    <source>
        <dbReference type="ARBA" id="ARBA00022540"/>
    </source>
</evidence>
<dbReference type="GO" id="GO:0016282">
    <property type="term" value="C:eukaryotic 43S preinitiation complex"/>
    <property type="evidence" value="ECO:0007669"/>
    <property type="project" value="UniProtKB-UniRule"/>
</dbReference>
<dbReference type="GO" id="GO:0001732">
    <property type="term" value="P:formation of cytoplasmic translation initiation complex"/>
    <property type="evidence" value="ECO:0007669"/>
    <property type="project" value="UniProtKB-UniRule"/>
</dbReference>
<protein>
    <recommendedName>
        <fullName evidence="4">Eukaryotic translation initiation factor 3 subunit H</fullName>
        <shortName evidence="4">eIF3h</shortName>
    </recommendedName>
</protein>
<keyword evidence="1 4" id="KW-0963">Cytoplasm</keyword>
<name>A0A8H7Q4P7_9FUNG</name>
<dbReference type="InterPro" id="IPR027524">
    <property type="entry name" value="eIF3h"/>
</dbReference>
<dbReference type="InterPro" id="IPR000555">
    <property type="entry name" value="JAMM/MPN+_dom"/>
</dbReference>
<comment type="function">
    <text evidence="4">Component of the eukaryotic translation initiation factor 3 (eIF-3) complex, which is involved in protein synthesis of a specialized repertoire of mRNAs and, together with other initiation factors, stimulates binding of mRNA and methionyl-tRNAi to the 40S ribosome. The eIF-3 complex specifically targets and initiates translation of a subset of mRNAs involved in cell proliferation.</text>
</comment>
<dbReference type="PANTHER" id="PTHR10410">
    <property type="entry name" value="EUKARYOTIC TRANSLATION INITIATION FACTOR 3 -RELATED"/>
    <property type="match status" value="1"/>
</dbReference>
<gene>
    <name evidence="6" type="ORF">INT44_002261</name>
</gene>
<dbReference type="PROSITE" id="PS50249">
    <property type="entry name" value="MPN"/>
    <property type="match status" value="1"/>
</dbReference>
<dbReference type="SMART" id="SM00232">
    <property type="entry name" value="JAB_MPN"/>
    <property type="match status" value="1"/>
</dbReference>
<dbReference type="InterPro" id="IPR045810">
    <property type="entry name" value="eIF3h_C"/>
</dbReference>
<sequence>MATSLPSSEPLHTVQLDGLVVLKIIKHCRESYPVDVTGQLLGLDVDGVLEVTNCFPFPSSDDDEASAQYQLDMMRCLREVNVDNNTVGWYRSAHLGNFMDLNLIDTQYNYQNSLSAQSVVIIHDVSKSAAQGNLSLRAFRLTEAFMKAYEKKTFTTESMIKNKLTLSNIFDELPIQVHNSHLVTALLHDLDSPVADANRLPSLTTFTSTQKTATLAEDNAPLAPNLEVLDLELDPFMQKNLENLLDCADAQQQEHNNYQYWQRSVAREQTKIQAWLTKRKQENAQRAQNGQSLLPEDEVNSLFKLPTEPSRLESMLLNAQIHNFTKQLNQFAGPSLGRLYSVQELQK</sequence>
<dbReference type="SUPFAM" id="SSF102712">
    <property type="entry name" value="JAB1/MPN domain"/>
    <property type="match status" value="1"/>
</dbReference>
<dbReference type="Gene3D" id="3.40.140.10">
    <property type="entry name" value="Cytidine Deaminase, domain 2"/>
    <property type="match status" value="1"/>
</dbReference>
<proteinExistence type="inferred from homology"/>
<dbReference type="GO" id="GO:0008237">
    <property type="term" value="F:metallopeptidase activity"/>
    <property type="evidence" value="ECO:0007669"/>
    <property type="project" value="InterPro"/>
</dbReference>
<dbReference type="GO" id="GO:0005852">
    <property type="term" value="C:eukaryotic translation initiation factor 3 complex"/>
    <property type="evidence" value="ECO:0007669"/>
    <property type="project" value="UniProtKB-UniRule"/>
</dbReference>
<comment type="similarity">
    <text evidence="4">Belongs to the eIF-3 subunit H family.</text>
</comment>
<dbReference type="CDD" id="cd08065">
    <property type="entry name" value="MPN_eIF3h"/>
    <property type="match status" value="1"/>
</dbReference>
<evidence type="ECO:0000256" key="3">
    <source>
        <dbReference type="ARBA" id="ARBA00022917"/>
    </source>
</evidence>